<dbReference type="InterPro" id="IPR010372">
    <property type="entry name" value="DNA_pol3_delta_N"/>
</dbReference>
<evidence type="ECO:0000256" key="9">
    <source>
        <dbReference type="NCBIfam" id="TIGR01128"/>
    </source>
</evidence>
<dbReference type="Gene3D" id="1.10.8.60">
    <property type="match status" value="1"/>
</dbReference>
<dbReference type="InterPro" id="IPR005790">
    <property type="entry name" value="DNA_polIII_delta"/>
</dbReference>
<evidence type="ECO:0000256" key="1">
    <source>
        <dbReference type="ARBA" id="ARBA00012417"/>
    </source>
</evidence>
<dbReference type="InterPro" id="IPR008921">
    <property type="entry name" value="DNA_pol3_clamp-load_cplx_C"/>
</dbReference>
<dbReference type="InterPro" id="IPR032780">
    <property type="entry name" value="DNA_pol3_delt_C"/>
</dbReference>
<evidence type="ECO:0000256" key="2">
    <source>
        <dbReference type="ARBA" id="ARBA00017703"/>
    </source>
</evidence>
<dbReference type="CDD" id="cd18138">
    <property type="entry name" value="HLD_clamp_pol_III_delta"/>
    <property type="match status" value="1"/>
</dbReference>
<feature type="domain" description="DNA polymerase III subunit delta C-terminal" evidence="11">
    <location>
        <begin position="213"/>
        <end position="332"/>
    </location>
</feature>
<dbReference type="GO" id="GO:0006261">
    <property type="term" value="P:DNA-templated DNA replication"/>
    <property type="evidence" value="ECO:0007669"/>
    <property type="project" value="TreeGrafter"/>
</dbReference>
<dbReference type="GO" id="GO:0003887">
    <property type="term" value="F:DNA-directed DNA polymerase activity"/>
    <property type="evidence" value="ECO:0007669"/>
    <property type="project" value="UniProtKB-UniRule"/>
</dbReference>
<dbReference type="PANTHER" id="PTHR34388">
    <property type="entry name" value="DNA POLYMERASE III SUBUNIT DELTA"/>
    <property type="match status" value="1"/>
</dbReference>
<evidence type="ECO:0000259" key="11">
    <source>
        <dbReference type="Pfam" id="PF14840"/>
    </source>
</evidence>
<evidence type="ECO:0000259" key="10">
    <source>
        <dbReference type="Pfam" id="PF06144"/>
    </source>
</evidence>
<dbReference type="NCBIfam" id="TIGR01128">
    <property type="entry name" value="holA"/>
    <property type="match status" value="1"/>
</dbReference>
<comment type="similarity">
    <text evidence="7">Belongs to the DNA polymerase HolA subunit family.</text>
</comment>
<proteinExistence type="inferred from homology"/>
<keyword evidence="5" id="KW-0235">DNA replication</keyword>
<dbReference type="Gene3D" id="1.20.272.10">
    <property type="match status" value="1"/>
</dbReference>
<keyword evidence="13" id="KW-1185">Reference proteome</keyword>
<comment type="catalytic activity">
    <reaction evidence="8">
        <text>DNA(n) + a 2'-deoxyribonucleoside 5'-triphosphate = DNA(n+1) + diphosphate</text>
        <dbReference type="Rhea" id="RHEA:22508"/>
        <dbReference type="Rhea" id="RHEA-COMP:17339"/>
        <dbReference type="Rhea" id="RHEA-COMP:17340"/>
        <dbReference type="ChEBI" id="CHEBI:33019"/>
        <dbReference type="ChEBI" id="CHEBI:61560"/>
        <dbReference type="ChEBI" id="CHEBI:173112"/>
        <dbReference type="EC" id="2.7.7.7"/>
    </reaction>
</comment>
<dbReference type="Gene3D" id="3.40.50.300">
    <property type="entry name" value="P-loop containing nucleotide triphosphate hydrolases"/>
    <property type="match status" value="1"/>
</dbReference>
<dbReference type="Pfam" id="PF14840">
    <property type="entry name" value="DNA_pol3_delt_C"/>
    <property type="match status" value="1"/>
</dbReference>
<evidence type="ECO:0000256" key="3">
    <source>
        <dbReference type="ARBA" id="ARBA00022679"/>
    </source>
</evidence>
<dbReference type="KEGG" id="sbj:CF168_15790"/>
<protein>
    <recommendedName>
        <fullName evidence="2 9">DNA polymerase III subunit delta</fullName>
        <ecNumber evidence="1 9">2.7.7.7</ecNumber>
    </recommendedName>
</protein>
<evidence type="ECO:0000256" key="8">
    <source>
        <dbReference type="ARBA" id="ARBA00049244"/>
    </source>
</evidence>
<evidence type="ECO:0000256" key="6">
    <source>
        <dbReference type="ARBA" id="ARBA00022932"/>
    </source>
</evidence>
<dbReference type="AlphaFoldDB" id="A0A220UQI9"/>
<accession>A0A220UQI9</accession>
<evidence type="ECO:0000313" key="12">
    <source>
        <dbReference type="EMBL" id="ASK70191.1"/>
    </source>
</evidence>
<organism evidence="12 13">
    <name type="scientific">Shewanella bicestrii</name>
    <dbReference type="NCBI Taxonomy" id="2018305"/>
    <lineage>
        <taxon>Bacteria</taxon>
        <taxon>Pseudomonadati</taxon>
        <taxon>Pseudomonadota</taxon>
        <taxon>Gammaproteobacteria</taxon>
        <taxon>Alteromonadales</taxon>
        <taxon>Shewanellaceae</taxon>
        <taxon>Shewanella</taxon>
    </lineage>
</organism>
<dbReference type="EMBL" id="CP022358">
    <property type="protein sequence ID" value="ASK70191.1"/>
    <property type="molecule type" value="Genomic_DNA"/>
</dbReference>
<evidence type="ECO:0000256" key="7">
    <source>
        <dbReference type="ARBA" id="ARBA00034754"/>
    </source>
</evidence>
<dbReference type="SUPFAM" id="SSF48019">
    <property type="entry name" value="post-AAA+ oligomerization domain-like"/>
    <property type="match status" value="1"/>
</dbReference>
<dbReference type="Proteomes" id="UP000198367">
    <property type="component" value="Chromosome"/>
</dbReference>
<name>A0A220UQI9_9GAMM</name>
<dbReference type="PANTHER" id="PTHR34388:SF1">
    <property type="entry name" value="DNA POLYMERASE III SUBUNIT DELTA"/>
    <property type="match status" value="1"/>
</dbReference>
<dbReference type="Pfam" id="PF06144">
    <property type="entry name" value="DNA_pol3_delta"/>
    <property type="match status" value="1"/>
</dbReference>
<evidence type="ECO:0000256" key="4">
    <source>
        <dbReference type="ARBA" id="ARBA00022695"/>
    </source>
</evidence>
<reference evidence="12 13" key="1">
    <citation type="submission" date="2017-07" db="EMBL/GenBank/DDBJ databases">
        <title>Phenotypical and genomic characterization of a clinical isolate of Shewanella bicestrii sp. nov. producing an extended-spectrum beta-lactamase and a new oxacillinase variant.</title>
        <authorList>
            <person name="Jousset A.B."/>
            <person name="Bonnin R.A."/>
            <person name="Girlich D."/>
            <person name="Dabos L."/>
            <person name="Potron A."/>
            <person name="Dortet L."/>
            <person name="Glaser P."/>
            <person name="Naas T."/>
        </authorList>
    </citation>
    <scope>NUCLEOTIDE SEQUENCE [LARGE SCALE GENOMIC DNA]</scope>
    <source>
        <strain evidence="12 13">JAB-1</strain>
    </source>
</reference>
<dbReference type="EC" id="2.7.7.7" evidence="1 9"/>
<dbReference type="GO" id="GO:0009360">
    <property type="term" value="C:DNA polymerase III complex"/>
    <property type="evidence" value="ECO:0007669"/>
    <property type="project" value="UniProtKB-UniRule"/>
</dbReference>
<gene>
    <name evidence="12" type="primary">holA</name>
    <name evidence="12" type="ORF">CF168_15790</name>
</gene>
<evidence type="ECO:0000313" key="13">
    <source>
        <dbReference type="Proteomes" id="UP000198367"/>
    </source>
</evidence>
<evidence type="ECO:0000256" key="5">
    <source>
        <dbReference type="ARBA" id="ARBA00022705"/>
    </source>
</evidence>
<dbReference type="RefSeq" id="WP_089068291.1">
    <property type="nucleotide sequence ID" value="NZ_CP022358.1"/>
</dbReference>
<keyword evidence="4" id="KW-0548">Nucleotidyltransferase</keyword>
<dbReference type="SUPFAM" id="SSF52540">
    <property type="entry name" value="P-loop containing nucleoside triphosphate hydrolases"/>
    <property type="match status" value="1"/>
</dbReference>
<dbReference type="InterPro" id="IPR027417">
    <property type="entry name" value="P-loop_NTPase"/>
</dbReference>
<sequence length="343" mass="39032">MRVYPDQLSRHLNPLHACYLIFGDDPWLLETSKDQIRQAAKRQGFEERVQLIQETGFNWGDLTQEWQSMSLFSSRRIIELTLPNAKPGADGSAALQALLQTPNPDVLLILEGPKLASEQTNSKWFKTLDSLGIYLPCTTPEGDQFRRWLDSRIAHFKLNLQPDARAMLYSLYEGNLLAADQAMQLLQLLSPSQPIGADELSHYFEDQSRFTVFQLTDALLNNRQDSAQHMLAQLNGEGTAMPILLWALFKELQLLLSLKSEQAQGAPLNSLFGKHRIWDKRKPLYQTAMQRLSLTQIEYMLAFASKLELNLKQLGHEDWTGLSHLCLLFDPKAHGHLAHISLD</sequence>
<keyword evidence="6" id="KW-0239">DNA-directed DNA polymerase</keyword>
<dbReference type="GO" id="GO:0003677">
    <property type="term" value="F:DNA binding"/>
    <property type="evidence" value="ECO:0007669"/>
    <property type="project" value="InterPro"/>
</dbReference>
<feature type="domain" description="DNA polymerase III delta N-terminal" evidence="10">
    <location>
        <begin position="19"/>
        <end position="137"/>
    </location>
</feature>
<keyword evidence="3" id="KW-0808">Transferase</keyword>